<evidence type="ECO:0000256" key="3">
    <source>
        <dbReference type="ARBA" id="ARBA00022842"/>
    </source>
</evidence>
<dbReference type="InterPro" id="IPR023198">
    <property type="entry name" value="PGP-like_dom2"/>
</dbReference>
<evidence type="ECO:0000313" key="6">
    <source>
        <dbReference type="Proteomes" id="UP001168380"/>
    </source>
</evidence>
<evidence type="ECO:0000313" key="5">
    <source>
        <dbReference type="EMBL" id="MDO3382564.1"/>
    </source>
</evidence>
<dbReference type="InterPro" id="IPR006439">
    <property type="entry name" value="HAD-SF_hydro_IA"/>
</dbReference>
<dbReference type="InterPro" id="IPR023214">
    <property type="entry name" value="HAD_sf"/>
</dbReference>
<evidence type="ECO:0000256" key="1">
    <source>
        <dbReference type="ARBA" id="ARBA00022723"/>
    </source>
</evidence>
<dbReference type="InterPro" id="IPR041492">
    <property type="entry name" value="HAD_2"/>
</dbReference>
<dbReference type="Pfam" id="PF13419">
    <property type="entry name" value="HAD_2"/>
    <property type="match status" value="1"/>
</dbReference>
<dbReference type="GO" id="GO:0016787">
    <property type="term" value="F:hydrolase activity"/>
    <property type="evidence" value="ECO:0007669"/>
    <property type="project" value="UniProtKB-KW"/>
</dbReference>
<gene>
    <name evidence="5" type="ORF">QWI16_10310</name>
</gene>
<dbReference type="Proteomes" id="UP001168380">
    <property type="component" value="Unassembled WGS sequence"/>
</dbReference>
<dbReference type="Gene3D" id="3.40.50.1000">
    <property type="entry name" value="HAD superfamily/HAD-like"/>
    <property type="match status" value="1"/>
</dbReference>
<organism evidence="5 6">
    <name type="scientific">Gilvimarinus algae</name>
    <dbReference type="NCBI Taxonomy" id="3058037"/>
    <lineage>
        <taxon>Bacteria</taxon>
        <taxon>Pseudomonadati</taxon>
        <taxon>Pseudomonadota</taxon>
        <taxon>Gammaproteobacteria</taxon>
        <taxon>Cellvibrionales</taxon>
        <taxon>Cellvibrionaceae</taxon>
        <taxon>Gilvimarinus</taxon>
    </lineage>
</organism>
<keyword evidence="1" id="KW-0479">Metal-binding</keyword>
<dbReference type="RefSeq" id="WP_302712889.1">
    <property type="nucleotide sequence ID" value="NZ_JAULRT010000052.1"/>
</dbReference>
<dbReference type="SUPFAM" id="SSF56784">
    <property type="entry name" value="HAD-like"/>
    <property type="match status" value="1"/>
</dbReference>
<dbReference type="SFLD" id="SFLDS00003">
    <property type="entry name" value="Haloacid_Dehalogenase"/>
    <property type="match status" value="1"/>
</dbReference>
<dbReference type="PANTHER" id="PTHR43434">
    <property type="entry name" value="PHOSPHOGLYCOLATE PHOSPHATASE"/>
    <property type="match status" value="1"/>
</dbReference>
<evidence type="ECO:0000256" key="2">
    <source>
        <dbReference type="ARBA" id="ARBA00022801"/>
    </source>
</evidence>
<proteinExistence type="predicted"/>
<dbReference type="NCBIfam" id="TIGR01549">
    <property type="entry name" value="HAD-SF-IA-v1"/>
    <property type="match status" value="1"/>
</dbReference>
<reference evidence="5" key="1">
    <citation type="submission" date="2023-07" db="EMBL/GenBank/DDBJ databases">
        <title>Gilvimarinus algae sp. nov., isolated from the surface of Kelp.</title>
        <authorList>
            <person name="Sun Y.Y."/>
            <person name="Gong Y."/>
            <person name="Du Z.J."/>
        </authorList>
    </citation>
    <scope>NUCLEOTIDE SEQUENCE</scope>
    <source>
        <strain evidence="5">SDUM040014</strain>
    </source>
</reference>
<dbReference type="SFLD" id="SFLDG01129">
    <property type="entry name" value="C1.5:_HAD__Beta-PGM__Phosphata"/>
    <property type="match status" value="1"/>
</dbReference>
<dbReference type="NCBIfam" id="TIGR01509">
    <property type="entry name" value="HAD-SF-IA-v3"/>
    <property type="match status" value="1"/>
</dbReference>
<dbReference type="EMBL" id="JAULRT010000052">
    <property type="protein sequence ID" value="MDO3382564.1"/>
    <property type="molecule type" value="Genomic_DNA"/>
</dbReference>
<comment type="caution">
    <text evidence="5">The sequence shown here is derived from an EMBL/GenBank/DDBJ whole genome shotgun (WGS) entry which is preliminary data.</text>
</comment>
<keyword evidence="4" id="KW-0119">Carbohydrate metabolism</keyword>
<keyword evidence="3" id="KW-0460">Magnesium</keyword>
<dbReference type="PANTHER" id="PTHR43434:SF23">
    <property type="entry name" value="PHOSPHOGLYCOLATE PHOSPHATASE"/>
    <property type="match status" value="1"/>
</dbReference>
<evidence type="ECO:0000256" key="4">
    <source>
        <dbReference type="ARBA" id="ARBA00023277"/>
    </source>
</evidence>
<dbReference type="InterPro" id="IPR050155">
    <property type="entry name" value="HAD-like_hydrolase_sf"/>
</dbReference>
<dbReference type="Gene3D" id="1.10.150.240">
    <property type="entry name" value="Putative phosphatase, domain 2"/>
    <property type="match status" value="1"/>
</dbReference>
<sequence>MGLSSATAVVFDLDGTLLDTAPDLARALNRLRIEKDLPPLPDDTIRASVSNGARALVALGFNETPGSERFDELRSRLLELYMQDIASATELFPGLDALLRWLDQHNIGWGIATNKPALYTQALLAQLPLPSSPGIVICPDHVTHPKPDPESLLLAARHFQCAPEQLIYLGDHQRDIACGQACGAITIACLYGYIEQGDNPDSWQATHTVSDSQQLLALIQQLIREKQRVTEPL</sequence>
<protein>
    <submittedName>
        <fullName evidence="5">HAD-IA family hydrolase</fullName>
    </submittedName>
</protein>
<keyword evidence="6" id="KW-1185">Reference proteome</keyword>
<dbReference type="InterPro" id="IPR036412">
    <property type="entry name" value="HAD-like_sf"/>
</dbReference>
<keyword evidence="2 5" id="KW-0378">Hydrolase</keyword>
<accession>A0ABT8TEQ4</accession>
<name>A0ABT8TEQ4_9GAMM</name>